<evidence type="ECO:0000313" key="1">
    <source>
        <dbReference type="Proteomes" id="UP000000437"/>
    </source>
</evidence>
<proteinExistence type="predicted"/>
<protein>
    <submittedName>
        <fullName evidence="2">Translation initiation factor IF-3, mitochondrial isoform X1</fullName>
    </submittedName>
</protein>
<gene>
    <name evidence="2" type="primary">mtif3</name>
    <name evidence="2" type="synonym">fd12b09</name>
    <name evidence="2" type="synonym">si:ch211-271b14.5</name>
    <name evidence="2" type="synonym">wu:fd12b09</name>
</gene>
<reference evidence="2" key="1">
    <citation type="submission" date="2025-08" db="UniProtKB">
        <authorList>
            <consortium name="RefSeq"/>
        </authorList>
    </citation>
    <scope>IDENTIFICATION</scope>
    <source>
        <strain evidence="2">Tuebingen</strain>
        <tissue evidence="2">Fibroblasts and whole tissue</tissue>
    </source>
</reference>
<keyword evidence="1" id="KW-1185">Reference proteome</keyword>
<dbReference type="RefSeq" id="XP_073805939.1">
    <property type="nucleotide sequence ID" value="XM_073949838.1"/>
</dbReference>
<sequence>MSLGVLKFLLSRSTFRPISRLNLPLPTKPPTLRPARGCQIFLPWPRASFSTDTDGGDPAIQTDSQKKKNKKLDPRARVTISSVGRKIGQRHIHLIGADGEDLGVKHRADVIRLLDQTDLKLVAVNDSRDPPVYKLMKGKEIHEEQLKLREKQKDKKGVVQSKELNFSSDISLHDLDNKLRQIVSWLEKNNHVKLTIRAGTNSETPLDKILTQMVEKISVPVAFVSNPTLIRGGRASMCIFRLASAKEQQKETLKKKADSVEEGQSDAAGGTEETKDLKQQ</sequence>
<accession>A0AC58JHI0</accession>
<dbReference type="Proteomes" id="UP000000437">
    <property type="component" value="Chromosome 5"/>
</dbReference>
<organism evidence="1 2">
    <name type="scientific">Danio rerio</name>
    <name type="common">Zebrafish</name>
    <name type="synonym">Brachydanio rerio</name>
    <dbReference type="NCBI Taxonomy" id="7955"/>
    <lineage>
        <taxon>Eukaryota</taxon>
        <taxon>Metazoa</taxon>
        <taxon>Chordata</taxon>
        <taxon>Craniata</taxon>
        <taxon>Vertebrata</taxon>
        <taxon>Euteleostomi</taxon>
        <taxon>Actinopterygii</taxon>
        <taxon>Neopterygii</taxon>
        <taxon>Teleostei</taxon>
        <taxon>Ostariophysi</taxon>
        <taxon>Cypriniformes</taxon>
        <taxon>Danionidae</taxon>
        <taxon>Danioninae</taxon>
        <taxon>Danio</taxon>
    </lineage>
</organism>
<name>A0AC58JHI0_DANRE</name>
<evidence type="ECO:0000313" key="2">
    <source>
        <dbReference type="RefSeq" id="XP_073805939.1"/>
    </source>
</evidence>
<keyword evidence="2" id="KW-0648">Protein biosynthesis</keyword>
<keyword evidence="2" id="KW-0396">Initiation factor</keyword>